<dbReference type="GO" id="GO:0043634">
    <property type="term" value="P:polyadenylation-dependent ncRNA catabolic process"/>
    <property type="evidence" value="ECO:0007669"/>
    <property type="project" value="TreeGrafter"/>
</dbReference>
<dbReference type="Gene3D" id="1.10.1410.10">
    <property type="match status" value="1"/>
</dbReference>
<proteinExistence type="predicted"/>
<protein>
    <submittedName>
        <fullName evidence="1">Nucleotidyltransferase family protein</fullName>
    </submittedName>
</protein>
<keyword evidence="1" id="KW-0808">Transferase</keyword>
<comment type="caution">
    <text evidence="1">The sequence shown here is derived from an EMBL/GenBank/DDBJ whole genome shotgun (WGS) entry which is preliminary data.</text>
</comment>
<dbReference type="GO" id="GO:0031123">
    <property type="term" value="P:RNA 3'-end processing"/>
    <property type="evidence" value="ECO:0007669"/>
    <property type="project" value="TreeGrafter"/>
</dbReference>
<keyword evidence="2" id="KW-1185">Reference proteome</keyword>
<dbReference type="SUPFAM" id="SSF81631">
    <property type="entry name" value="PAP/OAS1 substrate-binding domain"/>
    <property type="match status" value="1"/>
</dbReference>
<reference evidence="1 2" key="1">
    <citation type="submission" date="2020-06" db="EMBL/GenBank/DDBJ databases">
        <title>Transcriptomic and genomic resources for Thalictrum thalictroides and T. hernandezii: Facilitating candidate gene discovery in an emerging model plant lineage.</title>
        <authorList>
            <person name="Arias T."/>
            <person name="Riano-Pachon D.M."/>
            <person name="Di Stilio V.S."/>
        </authorList>
    </citation>
    <scope>NUCLEOTIDE SEQUENCE [LARGE SCALE GENOMIC DNA]</scope>
    <source>
        <strain evidence="2">cv. WT478/WT964</strain>
        <tissue evidence="1">Leaves</tissue>
    </source>
</reference>
<sequence length="77" mass="8436">MELIALSRALSQKGIAKKIQDAVSKSHPLPPLCLTLKVFLQQRKLNEVCSGGVGSYALLTMLIAQLQVDFFEFTAES</sequence>
<dbReference type="EMBL" id="JABWDY010039274">
    <property type="protein sequence ID" value="KAF5179046.1"/>
    <property type="molecule type" value="Genomic_DNA"/>
</dbReference>
<dbReference type="Proteomes" id="UP000554482">
    <property type="component" value="Unassembled WGS sequence"/>
</dbReference>
<dbReference type="GO" id="GO:0031499">
    <property type="term" value="C:TRAMP complex"/>
    <property type="evidence" value="ECO:0007669"/>
    <property type="project" value="TreeGrafter"/>
</dbReference>
<evidence type="ECO:0000313" key="2">
    <source>
        <dbReference type="Proteomes" id="UP000554482"/>
    </source>
</evidence>
<evidence type="ECO:0000313" key="1">
    <source>
        <dbReference type="EMBL" id="KAF5179046.1"/>
    </source>
</evidence>
<dbReference type="InterPro" id="IPR045862">
    <property type="entry name" value="Trf4-like"/>
</dbReference>
<dbReference type="GO" id="GO:1990817">
    <property type="term" value="F:poly(A) RNA polymerase activity"/>
    <property type="evidence" value="ECO:0007669"/>
    <property type="project" value="InterPro"/>
</dbReference>
<dbReference type="AlphaFoldDB" id="A0A7J6V246"/>
<name>A0A7J6V246_THATH</name>
<dbReference type="GO" id="GO:0003729">
    <property type="term" value="F:mRNA binding"/>
    <property type="evidence" value="ECO:0007669"/>
    <property type="project" value="TreeGrafter"/>
</dbReference>
<accession>A0A7J6V246</accession>
<dbReference type="PANTHER" id="PTHR23092:SF15">
    <property type="entry name" value="INACTIVE NON-CANONICAL POLY(A) RNA POLYMERASE PROTEIN TRF4-2-RELATED"/>
    <property type="match status" value="1"/>
</dbReference>
<organism evidence="1 2">
    <name type="scientific">Thalictrum thalictroides</name>
    <name type="common">Rue-anemone</name>
    <name type="synonym">Anemone thalictroides</name>
    <dbReference type="NCBI Taxonomy" id="46969"/>
    <lineage>
        <taxon>Eukaryota</taxon>
        <taxon>Viridiplantae</taxon>
        <taxon>Streptophyta</taxon>
        <taxon>Embryophyta</taxon>
        <taxon>Tracheophyta</taxon>
        <taxon>Spermatophyta</taxon>
        <taxon>Magnoliopsida</taxon>
        <taxon>Ranunculales</taxon>
        <taxon>Ranunculaceae</taxon>
        <taxon>Thalictroideae</taxon>
        <taxon>Thalictrum</taxon>
    </lineage>
</organism>
<dbReference type="GO" id="GO:0005730">
    <property type="term" value="C:nucleolus"/>
    <property type="evidence" value="ECO:0007669"/>
    <property type="project" value="TreeGrafter"/>
</dbReference>
<dbReference type="OrthoDB" id="273917at2759"/>
<gene>
    <name evidence="1" type="ORF">FRX31_031366</name>
</gene>
<dbReference type="PANTHER" id="PTHR23092">
    <property type="entry name" value="POLY(A) RNA POLYMERASE"/>
    <property type="match status" value="1"/>
</dbReference>